<feature type="region of interest" description="Disordered" evidence="1">
    <location>
        <begin position="1"/>
        <end position="27"/>
    </location>
</feature>
<evidence type="ECO:0000313" key="3">
    <source>
        <dbReference type="Proteomes" id="UP000784294"/>
    </source>
</evidence>
<dbReference type="Proteomes" id="UP000784294">
    <property type="component" value="Unassembled WGS sequence"/>
</dbReference>
<feature type="compositionally biased region" description="Pro residues" evidence="1">
    <location>
        <begin position="80"/>
        <end position="93"/>
    </location>
</feature>
<sequence>MTQPGAIDSILQFPERDSHTTDLPDSHKNSVSLDVNFPGNGISDIAQPTLSLTGVHTLLSPTISISSPQFPPQSLSPVLLTPPPPLPSTPPKPATATTATTEQPLSQSMAPQIMEKLPDTSEIMHNSFNLSSVSSSLSTLLPTTLKNPLTNHLPHTISIVSTPSASLLTSSQPQTHSSLSQPPTSLGQSSTGWPGSFQRRSAPGCNLNASISNLSGFRLDASYSRCSAFITSPFISGEDDEVEQQWVDQQLNLEELDSLLGLS</sequence>
<proteinExistence type="predicted"/>
<protein>
    <submittedName>
        <fullName evidence="2">Uncharacterized protein</fullName>
    </submittedName>
</protein>
<evidence type="ECO:0000313" key="2">
    <source>
        <dbReference type="EMBL" id="VEL26586.1"/>
    </source>
</evidence>
<accession>A0A448X2X7</accession>
<gene>
    <name evidence="2" type="ORF">PXEA_LOCUS20026</name>
</gene>
<comment type="caution">
    <text evidence="2">The sequence shown here is derived from an EMBL/GenBank/DDBJ whole genome shotgun (WGS) entry which is preliminary data.</text>
</comment>
<feature type="region of interest" description="Disordered" evidence="1">
    <location>
        <begin position="70"/>
        <end position="109"/>
    </location>
</feature>
<organism evidence="2 3">
    <name type="scientific">Protopolystoma xenopodis</name>
    <dbReference type="NCBI Taxonomy" id="117903"/>
    <lineage>
        <taxon>Eukaryota</taxon>
        <taxon>Metazoa</taxon>
        <taxon>Spiralia</taxon>
        <taxon>Lophotrochozoa</taxon>
        <taxon>Platyhelminthes</taxon>
        <taxon>Monogenea</taxon>
        <taxon>Polyopisthocotylea</taxon>
        <taxon>Polystomatidea</taxon>
        <taxon>Polystomatidae</taxon>
        <taxon>Protopolystoma</taxon>
    </lineage>
</organism>
<keyword evidence="3" id="KW-1185">Reference proteome</keyword>
<dbReference type="AlphaFoldDB" id="A0A448X2X7"/>
<feature type="region of interest" description="Disordered" evidence="1">
    <location>
        <begin position="164"/>
        <end position="198"/>
    </location>
</feature>
<feature type="compositionally biased region" description="Basic and acidic residues" evidence="1">
    <location>
        <begin position="14"/>
        <end position="27"/>
    </location>
</feature>
<feature type="compositionally biased region" description="Low complexity" evidence="1">
    <location>
        <begin position="94"/>
        <end position="106"/>
    </location>
</feature>
<evidence type="ECO:0000256" key="1">
    <source>
        <dbReference type="SAM" id="MobiDB-lite"/>
    </source>
</evidence>
<reference evidence="2" key="1">
    <citation type="submission" date="2018-11" db="EMBL/GenBank/DDBJ databases">
        <authorList>
            <consortium name="Pathogen Informatics"/>
        </authorList>
    </citation>
    <scope>NUCLEOTIDE SEQUENCE</scope>
</reference>
<feature type="compositionally biased region" description="Low complexity" evidence="1">
    <location>
        <begin position="70"/>
        <end position="79"/>
    </location>
</feature>
<name>A0A448X2X7_9PLAT</name>
<feature type="compositionally biased region" description="Polar residues" evidence="1">
    <location>
        <begin position="164"/>
        <end position="193"/>
    </location>
</feature>
<dbReference type="EMBL" id="CAAALY010081289">
    <property type="protein sequence ID" value="VEL26586.1"/>
    <property type="molecule type" value="Genomic_DNA"/>
</dbReference>